<dbReference type="EMBL" id="JAGIZQ010000002">
    <property type="protein sequence ID" value="KAH6640862.1"/>
    <property type="molecule type" value="Genomic_DNA"/>
</dbReference>
<comment type="caution">
    <text evidence="1">The sequence shown here is derived from an EMBL/GenBank/DDBJ whole genome shotgun (WGS) entry which is preliminary data.</text>
</comment>
<sequence>MGDCCGLAKRKEWPHGRNVVRRLRVRMNETKEWKEVAVLGSRVRRRAESSACNQRPDGRRWSPAAPLLSAPQPKKRIAQPVGGACYCVLLQAETPQVSSRDALNGNELLANETVRPHPMPGVPGNCDLQVSGKDWRIGRSPRPQVLTRIRLEGDTKMISGIKNRDGKEMKCCGHNARIHVYPGLPNSRLLTVWIQIVSETAESSYTGMKSTKTMHAPF</sequence>
<proteinExistence type="predicted"/>
<reference evidence="1 2" key="1">
    <citation type="journal article" date="2021" name="Nat. Commun.">
        <title>Genetic determinants of endophytism in the Arabidopsis root mycobiome.</title>
        <authorList>
            <person name="Mesny F."/>
            <person name="Miyauchi S."/>
            <person name="Thiergart T."/>
            <person name="Pickel B."/>
            <person name="Atanasova L."/>
            <person name="Karlsson M."/>
            <person name="Huettel B."/>
            <person name="Barry K.W."/>
            <person name="Haridas S."/>
            <person name="Chen C."/>
            <person name="Bauer D."/>
            <person name="Andreopoulos W."/>
            <person name="Pangilinan J."/>
            <person name="LaButti K."/>
            <person name="Riley R."/>
            <person name="Lipzen A."/>
            <person name="Clum A."/>
            <person name="Drula E."/>
            <person name="Henrissat B."/>
            <person name="Kohler A."/>
            <person name="Grigoriev I.V."/>
            <person name="Martin F.M."/>
            <person name="Hacquard S."/>
        </authorList>
    </citation>
    <scope>NUCLEOTIDE SEQUENCE [LARGE SCALE GENOMIC DNA]</scope>
    <source>
        <strain evidence="1 2">MPI-SDFR-AT-0079</strain>
    </source>
</reference>
<name>A0ACB7PFY8_9PEZI</name>
<organism evidence="1 2">
    <name type="scientific">Chaetomium tenue</name>
    <dbReference type="NCBI Taxonomy" id="1854479"/>
    <lineage>
        <taxon>Eukaryota</taxon>
        <taxon>Fungi</taxon>
        <taxon>Dikarya</taxon>
        <taxon>Ascomycota</taxon>
        <taxon>Pezizomycotina</taxon>
        <taxon>Sordariomycetes</taxon>
        <taxon>Sordariomycetidae</taxon>
        <taxon>Sordariales</taxon>
        <taxon>Chaetomiaceae</taxon>
        <taxon>Chaetomium</taxon>
    </lineage>
</organism>
<protein>
    <submittedName>
        <fullName evidence="1">Uncharacterized protein</fullName>
    </submittedName>
</protein>
<accession>A0ACB7PFY8</accession>
<evidence type="ECO:0000313" key="1">
    <source>
        <dbReference type="EMBL" id="KAH6640862.1"/>
    </source>
</evidence>
<gene>
    <name evidence="1" type="ORF">F5144DRAFT_561888</name>
</gene>
<dbReference type="Proteomes" id="UP000724584">
    <property type="component" value="Unassembled WGS sequence"/>
</dbReference>
<evidence type="ECO:0000313" key="2">
    <source>
        <dbReference type="Proteomes" id="UP000724584"/>
    </source>
</evidence>
<keyword evidence="2" id="KW-1185">Reference proteome</keyword>